<gene>
    <name evidence="2" type="ORF">AWB72_03668</name>
</gene>
<proteinExistence type="predicted"/>
<dbReference type="Proteomes" id="UP000198263">
    <property type="component" value="Unassembled WGS sequence"/>
</dbReference>
<evidence type="ECO:0000313" key="2">
    <source>
        <dbReference type="EMBL" id="SAL36750.1"/>
    </source>
</evidence>
<protein>
    <submittedName>
        <fullName evidence="2">Uncharacterized protein</fullName>
    </submittedName>
</protein>
<keyword evidence="1" id="KW-0812">Transmembrane</keyword>
<comment type="caution">
    <text evidence="2">The sequence shown here is derived from an EMBL/GenBank/DDBJ whole genome shotgun (WGS) entry which is preliminary data.</text>
</comment>
<feature type="transmembrane region" description="Helical" evidence="1">
    <location>
        <begin position="14"/>
        <end position="34"/>
    </location>
</feature>
<keyword evidence="1" id="KW-0472">Membrane</keyword>
<dbReference type="AlphaFoldDB" id="A0A658R017"/>
<feature type="transmembrane region" description="Helical" evidence="1">
    <location>
        <begin position="46"/>
        <end position="65"/>
    </location>
</feature>
<dbReference type="RefSeq" id="WP_040050565.1">
    <property type="nucleotide sequence ID" value="NZ_FCNV02000008.1"/>
</dbReference>
<feature type="transmembrane region" description="Helical" evidence="1">
    <location>
        <begin position="77"/>
        <end position="102"/>
    </location>
</feature>
<keyword evidence="3" id="KW-1185">Reference proteome</keyword>
<organism evidence="2 3">
    <name type="scientific">Caballeronia concitans</name>
    <dbReference type="NCBI Taxonomy" id="1777133"/>
    <lineage>
        <taxon>Bacteria</taxon>
        <taxon>Pseudomonadati</taxon>
        <taxon>Pseudomonadota</taxon>
        <taxon>Betaproteobacteria</taxon>
        <taxon>Burkholderiales</taxon>
        <taxon>Burkholderiaceae</taxon>
        <taxon>Caballeronia</taxon>
    </lineage>
</organism>
<evidence type="ECO:0000256" key="1">
    <source>
        <dbReference type="SAM" id="Phobius"/>
    </source>
</evidence>
<keyword evidence="1" id="KW-1133">Transmembrane helix</keyword>
<dbReference type="OrthoDB" id="9131440at2"/>
<name>A0A658R017_9BURK</name>
<evidence type="ECO:0000313" key="3">
    <source>
        <dbReference type="Proteomes" id="UP000198263"/>
    </source>
</evidence>
<sequence length="104" mass="11109">MESHALPDQFFKSWVFAFVVGAGVVGVLQALGILSPERLLTREAPVWAALVVVCSLGPVLRYFGVLKAEVEQRWGDYTIASLLGRSTGALIGGVFSWAFAVLGA</sequence>
<accession>A0A658R017</accession>
<reference evidence="2 3" key="1">
    <citation type="submission" date="2016-01" db="EMBL/GenBank/DDBJ databases">
        <authorList>
            <person name="Peeters C."/>
        </authorList>
    </citation>
    <scope>NUCLEOTIDE SEQUENCE [LARGE SCALE GENOMIC DNA]</scope>
    <source>
        <strain evidence="2">LMG 29315</strain>
    </source>
</reference>
<dbReference type="EMBL" id="FCNV02000008">
    <property type="protein sequence ID" value="SAL36750.1"/>
    <property type="molecule type" value="Genomic_DNA"/>
</dbReference>